<accession>A0ABR2NSQ9</accession>
<feature type="compositionally biased region" description="Basic and acidic residues" evidence="1">
    <location>
        <begin position="66"/>
        <end position="78"/>
    </location>
</feature>
<organism evidence="2 3">
    <name type="scientific">Hibiscus sabdariffa</name>
    <name type="common">roselle</name>
    <dbReference type="NCBI Taxonomy" id="183260"/>
    <lineage>
        <taxon>Eukaryota</taxon>
        <taxon>Viridiplantae</taxon>
        <taxon>Streptophyta</taxon>
        <taxon>Embryophyta</taxon>
        <taxon>Tracheophyta</taxon>
        <taxon>Spermatophyta</taxon>
        <taxon>Magnoliopsida</taxon>
        <taxon>eudicotyledons</taxon>
        <taxon>Gunneridae</taxon>
        <taxon>Pentapetalae</taxon>
        <taxon>rosids</taxon>
        <taxon>malvids</taxon>
        <taxon>Malvales</taxon>
        <taxon>Malvaceae</taxon>
        <taxon>Malvoideae</taxon>
        <taxon>Hibiscus</taxon>
    </lineage>
</organism>
<evidence type="ECO:0000313" key="3">
    <source>
        <dbReference type="Proteomes" id="UP001396334"/>
    </source>
</evidence>
<feature type="region of interest" description="Disordered" evidence="1">
    <location>
        <begin position="20"/>
        <end position="78"/>
    </location>
</feature>
<dbReference type="EMBL" id="JBBPBN010000103">
    <property type="protein sequence ID" value="KAK8979189.1"/>
    <property type="molecule type" value="Genomic_DNA"/>
</dbReference>
<dbReference type="Proteomes" id="UP001396334">
    <property type="component" value="Unassembled WGS sequence"/>
</dbReference>
<name>A0ABR2NSQ9_9ROSI</name>
<sequence>MESKVARLNVVERVKSAQARIDQLSESGPMTSDSISGRSQTMGDLPRSPIVVGVENDPSNDVMSDSGDRLLDRLGGDQ</sequence>
<proteinExistence type="predicted"/>
<keyword evidence="3" id="KW-1185">Reference proteome</keyword>
<comment type="caution">
    <text evidence="2">The sequence shown here is derived from an EMBL/GenBank/DDBJ whole genome shotgun (WGS) entry which is preliminary data.</text>
</comment>
<feature type="compositionally biased region" description="Polar residues" evidence="1">
    <location>
        <begin position="24"/>
        <end position="42"/>
    </location>
</feature>
<gene>
    <name evidence="2" type="ORF">V6N11_009398</name>
</gene>
<evidence type="ECO:0000256" key="1">
    <source>
        <dbReference type="SAM" id="MobiDB-lite"/>
    </source>
</evidence>
<reference evidence="2 3" key="1">
    <citation type="journal article" date="2024" name="G3 (Bethesda)">
        <title>Genome assembly of Hibiscus sabdariffa L. provides insights into metabolisms of medicinal natural products.</title>
        <authorList>
            <person name="Kim T."/>
        </authorList>
    </citation>
    <scope>NUCLEOTIDE SEQUENCE [LARGE SCALE GENOMIC DNA]</scope>
    <source>
        <strain evidence="2">TK-2024</strain>
        <tissue evidence="2">Old leaves</tissue>
    </source>
</reference>
<protein>
    <submittedName>
        <fullName evidence="2">Uncharacterized protein</fullName>
    </submittedName>
</protein>
<evidence type="ECO:0000313" key="2">
    <source>
        <dbReference type="EMBL" id="KAK8979189.1"/>
    </source>
</evidence>